<keyword evidence="4" id="KW-0233">DNA recombination</keyword>
<evidence type="ECO:0000256" key="4">
    <source>
        <dbReference type="ARBA" id="ARBA00023172"/>
    </source>
</evidence>
<dbReference type="InterPro" id="IPR003798">
    <property type="entry name" value="DNA_recombination_RmuC"/>
</dbReference>
<dbReference type="AlphaFoldDB" id="A0A2S5J275"/>
<dbReference type="EMBL" id="PRKW01000001">
    <property type="protein sequence ID" value="PPB50908.1"/>
    <property type="molecule type" value="Genomic_DNA"/>
</dbReference>
<name>A0A2S5J275_9MICC</name>
<evidence type="ECO:0000256" key="3">
    <source>
        <dbReference type="ARBA" id="ARBA00023054"/>
    </source>
</evidence>
<comment type="similarity">
    <text evidence="2">Belongs to the RmuC family.</text>
</comment>
<evidence type="ECO:0000256" key="5">
    <source>
        <dbReference type="SAM" id="MobiDB-lite"/>
    </source>
</evidence>
<accession>A0A2S5J275</accession>
<evidence type="ECO:0000256" key="1">
    <source>
        <dbReference type="ARBA" id="ARBA00003416"/>
    </source>
</evidence>
<gene>
    <name evidence="6" type="ORF">C4K88_03350</name>
</gene>
<dbReference type="GO" id="GO:0006310">
    <property type="term" value="P:DNA recombination"/>
    <property type="evidence" value="ECO:0007669"/>
    <property type="project" value="UniProtKB-KW"/>
</dbReference>
<dbReference type="Pfam" id="PF02646">
    <property type="entry name" value="RmuC"/>
    <property type="match status" value="1"/>
</dbReference>
<organism evidence="6 7">
    <name type="scientific">Arthrobacter pityocampae</name>
    <dbReference type="NCBI Taxonomy" id="547334"/>
    <lineage>
        <taxon>Bacteria</taxon>
        <taxon>Bacillati</taxon>
        <taxon>Actinomycetota</taxon>
        <taxon>Actinomycetes</taxon>
        <taxon>Micrococcales</taxon>
        <taxon>Micrococcaceae</taxon>
        <taxon>Arthrobacter</taxon>
    </lineage>
</organism>
<evidence type="ECO:0000313" key="6">
    <source>
        <dbReference type="EMBL" id="PPB50908.1"/>
    </source>
</evidence>
<evidence type="ECO:0000256" key="2">
    <source>
        <dbReference type="ARBA" id="ARBA00009840"/>
    </source>
</evidence>
<feature type="region of interest" description="Disordered" evidence="5">
    <location>
        <begin position="410"/>
        <end position="448"/>
    </location>
</feature>
<keyword evidence="3" id="KW-0175">Coiled coil</keyword>
<dbReference type="PANTHER" id="PTHR30563:SF0">
    <property type="entry name" value="DNA RECOMBINATION PROTEIN RMUC"/>
    <property type="match status" value="1"/>
</dbReference>
<reference evidence="6 7" key="1">
    <citation type="journal article" date="2014" name="Int. J. Syst. Evol. Microbiol.">
        <title>Arthrobacter pityocampae sp. nov., isolated from Thaumetopoea pityocampa (Lep., Thaumetopoeidae).</title>
        <authorList>
            <person name="Ince I.A."/>
            <person name="Demirbag Z."/>
            <person name="Kati H."/>
        </authorList>
    </citation>
    <scope>NUCLEOTIDE SEQUENCE [LARGE SCALE GENOMIC DNA]</scope>
    <source>
        <strain evidence="6 7">Tp2</strain>
    </source>
</reference>
<keyword evidence="7" id="KW-1185">Reference proteome</keyword>
<dbReference type="RefSeq" id="WP_104120171.1">
    <property type="nucleotide sequence ID" value="NZ_PRKW01000001.1"/>
</dbReference>
<sequence length="448" mass="47770">MSTTAVLLVLLAFVLGCAVGAFLVLRSVGPRTEELRAELDDATARLGRTTTDLAAAAAQRDLLQQHNRELTGKTSTDNDVLRALAPVAEKLTQVQLQVGLLERDRVEQYGQLSRQLEESREADALLLSTTHSLAGALRSNSARGQWGEIQLRRVVEAAGKLSRVDFLEQVSVSAGSDGETARPDMVVQLPGDKQIVIDAKVPLSAFLAAQELAGAADGSTDAVAGFEARRTELLKQHGKALRAHIDALARKKYWEGATNSPELVICFIPVESVLSEALRADPELLDYAFSRSVALASPVSLLGILKGAAFSWRQAVLTDNARELFDLSKQLYERLGTMGGHVTRLGSSLKTSVERYNSFVGALESRVLPTARRIGAFDSASLDVVDAAAEGSDTGGPGADVSLLGTARAHRIGSPGVRGRGSGLDRRDAAVPHRARTPRRDGGLTRGT</sequence>
<comment type="caution">
    <text evidence="6">The sequence shown here is derived from an EMBL/GenBank/DDBJ whole genome shotgun (WGS) entry which is preliminary data.</text>
</comment>
<dbReference type="PANTHER" id="PTHR30563">
    <property type="entry name" value="DNA RECOMBINATION PROTEIN RMUC"/>
    <property type="match status" value="1"/>
</dbReference>
<protein>
    <submittedName>
        <fullName evidence="6">DNA recombination protein RmuC</fullName>
    </submittedName>
</protein>
<comment type="function">
    <text evidence="1">Involved in DNA recombination.</text>
</comment>
<evidence type="ECO:0000313" key="7">
    <source>
        <dbReference type="Proteomes" id="UP000239297"/>
    </source>
</evidence>
<proteinExistence type="inferred from homology"/>
<dbReference type="OrthoDB" id="370725at2"/>
<feature type="compositionally biased region" description="Basic and acidic residues" evidence="5">
    <location>
        <begin position="438"/>
        <end position="448"/>
    </location>
</feature>
<dbReference type="Proteomes" id="UP000239297">
    <property type="component" value="Unassembled WGS sequence"/>
</dbReference>